<keyword evidence="2" id="KW-1185">Reference proteome</keyword>
<comment type="caution">
    <text evidence="1">The sequence shown here is derived from an EMBL/GenBank/DDBJ whole genome shotgun (WGS) entry which is preliminary data.</text>
</comment>
<dbReference type="EMBL" id="JBHUHT010000031">
    <property type="protein sequence ID" value="MFD2097987.1"/>
    <property type="molecule type" value="Genomic_DNA"/>
</dbReference>
<reference evidence="2" key="1">
    <citation type="journal article" date="2019" name="Int. J. Syst. Evol. Microbiol.">
        <title>The Global Catalogue of Microorganisms (GCM) 10K type strain sequencing project: providing services to taxonomists for standard genome sequencing and annotation.</title>
        <authorList>
            <consortium name="The Broad Institute Genomics Platform"/>
            <consortium name="The Broad Institute Genome Sequencing Center for Infectious Disease"/>
            <person name="Wu L."/>
            <person name="Ma J."/>
        </authorList>
    </citation>
    <scope>NUCLEOTIDE SEQUENCE [LARGE SCALE GENOMIC DNA]</scope>
    <source>
        <strain evidence="2">CGMCC 1.10992</strain>
    </source>
</reference>
<protein>
    <submittedName>
        <fullName evidence="1">Uncharacterized protein</fullName>
    </submittedName>
</protein>
<gene>
    <name evidence="1" type="ORF">ACFSJ3_18515</name>
</gene>
<evidence type="ECO:0000313" key="1">
    <source>
        <dbReference type="EMBL" id="MFD2097987.1"/>
    </source>
</evidence>
<organism evidence="1 2">
    <name type="scientific">Corallincola platygyrae</name>
    <dbReference type="NCBI Taxonomy" id="1193278"/>
    <lineage>
        <taxon>Bacteria</taxon>
        <taxon>Pseudomonadati</taxon>
        <taxon>Pseudomonadota</taxon>
        <taxon>Gammaproteobacteria</taxon>
        <taxon>Alteromonadales</taxon>
        <taxon>Psychromonadaceae</taxon>
        <taxon>Corallincola</taxon>
    </lineage>
</organism>
<dbReference type="RefSeq" id="WP_345342218.1">
    <property type="nucleotide sequence ID" value="NZ_BAABLI010000034.1"/>
</dbReference>
<name>A0ABW4XR19_9GAMM</name>
<evidence type="ECO:0000313" key="2">
    <source>
        <dbReference type="Proteomes" id="UP001597380"/>
    </source>
</evidence>
<proteinExistence type="predicted"/>
<accession>A0ABW4XR19</accession>
<sequence length="66" mass="7374">MSNQNDSKRLQEIANAVAEHCQQTEPNWQEVLTLATEADGICQRHDIDCPFDVNYIRSIAEIASAA</sequence>
<dbReference type="Proteomes" id="UP001597380">
    <property type="component" value="Unassembled WGS sequence"/>
</dbReference>